<gene>
    <name evidence="1" type="ORF">BJ212DRAFT_1305201</name>
</gene>
<dbReference type="Proteomes" id="UP000807769">
    <property type="component" value="Unassembled WGS sequence"/>
</dbReference>
<dbReference type="EMBL" id="JABBWG010000106">
    <property type="protein sequence ID" value="KAG1800725.1"/>
    <property type="molecule type" value="Genomic_DNA"/>
</dbReference>
<accession>A0A9P7J388</accession>
<comment type="caution">
    <text evidence="1">The sequence shown here is derived from an EMBL/GenBank/DDBJ whole genome shotgun (WGS) entry which is preliminary data.</text>
</comment>
<dbReference type="AlphaFoldDB" id="A0A9P7J388"/>
<dbReference type="GeneID" id="64627746"/>
<evidence type="ECO:0000313" key="2">
    <source>
        <dbReference type="Proteomes" id="UP000807769"/>
    </source>
</evidence>
<keyword evidence="2" id="KW-1185">Reference proteome</keyword>
<protein>
    <submittedName>
        <fullName evidence="1">Uncharacterized protein</fullName>
    </submittedName>
</protein>
<organism evidence="1 2">
    <name type="scientific">Suillus subaureus</name>
    <dbReference type="NCBI Taxonomy" id="48587"/>
    <lineage>
        <taxon>Eukaryota</taxon>
        <taxon>Fungi</taxon>
        <taxon>Dikarya</taxon>
        <taxon>Basidiomycota</taxon>
        <taxon>Agaricomycotina</taxon>
        <taxon>Agaricomycetes</taxon>
        <taxon>Agaricomycetidae</taxon>
        <taxon>Boletales</taxon>
        <taxon>Suillineae</taxon>
        <taxon>Suillaceae</taxon>
        <taxon>Suillus</taxon>
    </lineage>
</organism>
<sequence>MSRLECCIANEGLNHGTNIHREGQGSSKSNDEVKDVTKIHRQQGVEVMIDPHGRSTSYKDKATLITPSLGHDIATWRPTLDEMAYQDRTLLSLWLWCWYLLKICWYLQHTGVLVGVGVHYHKGIARDVFQDGGGYELGRKAQLARFFGMSPGLHA</sequence>
<name>A0A9P7J388_9AGAM</name>
<reference evidence="1" key="1">
    <citation type="journal article" date="2020" name="New Phytol.">
        <title>Comparative genomics reveals dynamic genome evolution in host specialist ectomycorrhizal fungi.</title>
        <authorList>
            <person name="Lofgren L.A."/>
            <person name="Nguyen N.H."/>
            <person name="Vilgalys R."/>
            <person name="Ruytinx J."/>
            <person name="Liao H.L."/>
            <person name="Branco S."/>
            <person name="Kuo A."/>
            <person name="LaButti K."/>
            <person name="Lipzen A."/>
            <person name="Andreopoulos W."/>
            <person name="Pangilinan J."/>
            <person name="Riley R."/>
            <person name="Hundley H."/>
            <person name="Na H."/>
            <person name="Barry K."/>
            <person name="Grigoriev I.V."/>
            <person name="Stajich J.E."/>
            <person name="Kennedy P.G."/>
        </authorList>
    </citation>
    <scope>NUCLEOTIDE SEQUENCE</scope>
    <source>
        <strain evidence="1">MN1</strain>
    </source>
</reference>
<evidence type="ECO:0000313" key="1">
    <source>
        <dbReference type="EMBL" id="KAG1800725.1"/>
    </source>
</evidence>
<dbReference type="RefSeq" id="XP_041185966.1">
    <property type="nucleotide sequence ID" value="XM_041333729.1"/>
</dbReference>
<proteinExistence type="predicted"/>